<evidence type="ECO:0000259" key="1">
    <source>
        <dbReference type="Pfam" id="PF00485"/>
    </source>
</evidence>
<dbReference type="AlphaFoldDB" id="A0A1M6Q2I2"/>
<accession>A0A1M6Q2I2</accession>
<keyword evidence="3" id="KW-1185">Reference proteome</keyword>
<dbReference type="InterPro" id="IPR027417">
    <property type="entry name" value="P-loop_NTPase"/>
</dbReference>
<proteinExistence type="predicted"/>
<keyword evidence="2" id="KW-0808">Transferase</keyword>
<protein>
    <submittedName>
        <fullName evidence="2">Uridine kinase</fullName>
    </submittedName>
</protein>
<feature type="domain" description="Phosphoribulokinase/uridine kinase" evidence="1">
    <location>
        <begin position="34"/>
        <end position="186"/>
    </location>
</feature>
<evidence type="ECO:0000313" key="2">
    <source>
        <dbReference type="EMBL" id="SHK14327.1"/>
    </source>
</evidence>
<dbReference type="SUPFAM" id="SSF52540">
    <property type="entry name" value="P-loop containing nucleoside triphosphate hydrolases"/>
    <property type="match status" value="1"/>
</dbReference>
<sequence>MIGDVIDLQEKYLHTADALYDIVKKELNFTKKLVIGIGGESGSGKSITAFALQKVMENKGIKSIVIQMDDYFKLPPKDNHENRKKSLDNVGMHEVRLNVMLENVNQFKADQSFIEKPLIDYHGNSISEEVIKTDDIQVMIIEGTYIFDVVGLDFSIFIDRNYKDTYENRMNRNRDEQTDFIEEVLKIEHHIIKQFKEKATVILNKDYHIIMP</sequence>
<name>A0A1M6Q2I2_9FLAO</name>
<dbReference type="Proteomes" id="UP000184364">
    <property type="component" value="Unassembled WGS sequence"/>
</dbReference>
<dbReference type="EMBL" id="FRAV01000001">
    <property type="protein sequence ID" value="SHK14327.1"/>
    <property type="molecule type" value="Genomic_DNA"/>
</dbReference>
<evidence type="ECO:0000313" key="3">
    <source>
        <dbReference type="Proteomes" id="UP000184364"/>
    </source>
</evidence>
<dbReference type="GO" id="GO:0016301">
    <property type="term" value="F:kinase activity"/>
    <property type="evidence" value="ECO:0007669"/>
    <property type="project" value="UniProtKB-KW"/>
</dbReference>
<organism evidence="2 3">
    <name type="scientific">Chryseobacterium polytrichastri</name>
    <dbReference type="NCBI Taxonomy" id="1302687"/>
    <lineage>
        <taxon>Bacteria</taxon>
        <taxon>Pseudomonadati</taxon>
        <taxon>Bacteroidota</taxon>
        <taxon>Flavobacteriia</taxon>
        <taxon>Flavobacteriales</taxon>
        <taxon>Weeksellaceae</taxon>
        <taxon>Chryseobacterium group</taxon>
        <taxon>Chryseobacterium</taxon>
    </lineage>
</organism>
<dbReference type="RefSeq" id="WP_073290039.1">
    <property type="nucleotide sequence ID" value="NZ_FRAV01000001.1"/>
</dbReference>
<gene>
    <name evidence="2" type="ORF">SAMN05444267_1001195</name>
</gene>
<dbReference type="InterPro" id="IPR006083">
    <property type="entry name" value="PRK/URK"/>
</dbReference>
<dbReference type="Gene3D" id="3.40.50.300">
    <property type="entry name" value="P-loop containing nucleotide triphosphate hydrolases"/>
    <property type="match status" value="1"/>
</dbReference>
<dbReference type="Pfam" id="PF00485">
    <property type="entry name" value="PRK"/>
    <property type="match status" value="1"/>
</dbReference>
<keyword evidence="2" id="KW-0418">Kinase</keyword>
<dbReference type="OrthoDB" id="1249303at2"/>
<dbReference type="GO" id="GO:0005524">
    <property type="term" value="F:ATP binding"/>
    <property type="evidence" value="ECO:0007669"/>
    <property type="project" value="InterPro"/>
</dbReference>
<dbReference type="STRING" id="1302687.SAMN05444267_1001195"/>
<reference evidence="3" key="1">
    <citation type="submission" date="2016-11" db="EMBL/GenBank/DDBJ databases">
        <authorList>
            <person name="Varghese N."/>
            <person name="Submissions S."/>
        </authorList>
    </citation>
    <scope>NUCLEOTIDE SEQUENCE [LARGE SCALE GENOMIC DNA]</scope>
    <source>
        <strain evidence="3">DSM 26899</strain>
    </source>
</reference>
<dbReference type="PANTHER" id="PTHR10285">
    <property type="entry name" value="URIDINE KINASE"/>
    <property type="match status" value="1"/>
</dbReference>